<keyword evidence="4" id="KW-1185">Reference proteome</keyword>
<dbReference type="InterPro" id="IPR000182">
    <property type="entry name" value="GNAT_dom"/>
</dbReference>
<accession>A0ABP8XMP8</accession>
<feature type="domain" description="N-acetyltransferase" evidence="2">
    <location>
        <begin position="14"/>
        <end position="173"/>
    </location>
</feature>
<dbReference type="Proteomes" id="UP001500556">
    <property type="component" value="Unassembled WGS sequence"/>
</dbReference>
<evidence type="ECO:0000256" key="1">
    <source>
        <dbReference type="ARBA" id="ARBA00022679"/>
    </source>
</evidence>
<organism evidence="3 4">
    <name type="scientific">Pedococcus ginsenosidimutans</name>
    <dbReference type="NCBI Taxonomy" id="490570"/>
    <lineage>
        <taxon>Bacteria</taxon>
        <taxon>Bacillati</taxon>
        <taxon>Actinomycetota</taxon>
        <taxon>Actinomycetes</taxon>
        <taxon>Micrococcales</taxon>
        <taxon>Intrasporangiaceae</taxon>
        <taxon>Pedococcus</taxon>
    </lineage>
</organism>
<reference evidence="4" key="1">
    <citation type="journal article" date="2019" name="Int. J. Syst. Evol. Microbiol.">
        <title>The Global Catalogue of Microorganisms (GCM) 10K type strain sequencing project: providing services to taxonomists for standard genome sequencing and annotation.</title>
        <authorList>
            <consortium name="The Broad Institute Genomics Platform"/>
            <consortium name="The Broad Institute Genome Sequencing Center for Infectious Disease"/>
            <person name="Wu L."/>
            <person name="Ma J."/>
        </authorList>
    </citation>
    <scope>NUCLEOTIDE SEQUENCE [LARGE SCALE GENOMIC DNA]</scope>
    <source>
        <strain evidence="4">JCM 18961</strain>
    </source>
</reference>
<dbReference type="Gene3D" id="3.40.630.30">
    <property type="match status" value="1"/>
</dbReference>
<proteinExistence type="predicted"/>
<dbReference type="InterPro" id="IPR016181">
    <property type="entry name" value="Acyl_CoA_acyltransferase"/>
</dbReference>
<dbReference type="PANTHER" id="PTHR13947:SF37">
    <property type="entry name" value="LD18367P"/>
    <property type="match status" value="1"/>
</dbReference>
<protein>
    <recommendedName>
        <fullName evidence="2">N-acetyltransferase domain-containing protein</fullName>
    </recommendedName>
</protein>
<dbReference type="EMBL" id="BAABLO010000001">
    <property type="protein sequence ID" value="GAA4709900.1"/>
    <property type="molecule type" value="Genomic_DNA"/>
</dbReference>
<comment type="caution">
    <text evidence="3">The sequence shown here is derived from an EMBL/GenBank/DDBJ whole genome shotgun (WGS) entry which is preliminary data.</text>
</comment>
<dbReference type="SUPFAM" id="SSF55729">
    <property type="entry name" value="Acyl-CoA N-acyltransferases (Nat)"/>
    <property type="match status" value="1"/>
</dbReference>
<evidence type="ECO:0000313" key="3">
    <source>
        <dbReference type="EMBL" id="GAA4709900.1"/>
    </source>
</evidence>
<dbReference type="CDD" id="cd04301">
    <property type="entry name" value="NAT_SF"/>
    <property type="match status" value="1"/>
</dbReference>
<dbReference type="PANTHER" id="PTHR13947">
    <property type="entry name" value="GNAT FAMILY N-ACETYLTRANSFERASE"/>
    <property type="match status" value="1"/>
</dbReference>
<evidence type="ECO:0000313" key="4">
    <source>
        <dbReference type="Proteomes" id="UP001500556"/>
    </source>
</evidence>
<dbReference type="Pfam" id="PF00583">
    <property type="entry name" value="Acetyltransf_1"/>
    <property type="match status" value="1"/>
</dbReference>
<evidence type="ECO:0000259" key="2">
    <source>
        <dbReference type="PROSITE" id="PS51186"/>
    </source>
</evidence>
<dbReference type="RefSeq" id="WP_345500582.1">
    <property type="nucleotide sequence ID" value="NZ_BAABLO010000001.1"/>
</dbReference>
<dbReference type="InterPro" id="IPR050769">
    <property type="entry name" value="NAT_camello-type"/>
</dbReference>
<gene>
    <name evidence="3" type="ORF">GCM10025782_02410</name>
</gene>
<dbReference type="PROSITE" id="PS51186">
    <property type="entry name" value="GNAT"/>
    <property type="match status" value="1"/>
</dbReference>
<sequence>MSDSVLDPQPVDRLEVVRVDGSNWRTYRDLRLAALRGAPRAFWTTYDEAAARTDEEWQRLVGQSRTWLALSDGGAVGSVGAFQVPEGPDDECVLVGMWVDPSARGKQVGERLVRTVLEAAVRDGLRRVVLEVAHENTPARALYERMGFRPTGRTGVMPHEPSVTEFEMAVVLSELPAGSW</sequence>
<keyword evidence="1" id="KW-0808">Transferase</keyword>
<name>A0ABP8XMP8_9MICO</name>